<keyword evidence="2" id="KW-0723">Serine/threonine-protein kinase</keyword>
<keyword evidence="3" id="KW-0808">Transferase</keyword>
<evidence type="ECO:0000256" key="4">
    <source>
        <dbReference type="ARBA" id="ARBA00022741"/>
    </source>
</evidence>
<dbReference type="SUPFAM" id="SSF56112">
    <property type="entry name" value="Protein kinase-like (PK-like)"/>
    <property type="match status" value="1"/>
</dbReference>
<feature type="compositionally biased region" description="Basic and acidic residues" evidence="9">
    <location>
        <begin position="427"/>
        <end position="436"/>
    </location>
</feature>
<keyword evidence="5" id="KW-0418">Kinase</keyword>
<dbReference type="InterPro" id="IPR011009">
    <property type="entry name" value="Kinase-like_dom_sf"/>
</dbReference>
<dbReference type="InterPro" id="IPR001245">
    <property type="entry name" value="Ser-Thr/Tyr_kinase_cat_dom"/>
</dbReference>
<dbReference type="EMBL" id="HE575324">
    <property type="protein sequence ID" value="CCC95502.1"/>
    <property type="molecule type" value="Genomic_DNA"/>
</dbReference>
<comment type="catalytic activity">
    <reaction evidence="7">
        <text>L-threonyl-[protein] + ATP = O-phospho-L-threonyl-[protein] + ADP + H(+)</text>
        <dbReference type="Rhea" id="RHEA:46608"/>
        <dbReference type="Rhea" id="RHEA-COMP:11060"/>
        <dbReference type="Rhea" id="RHEA-COMP:11605"/>
        <dbReference type="ChEBI" id="CHEBI:15378"/>
        <dbReference type="ChEBI" id="CHEBI:30013"/>
        <dbReference type="ChEBI" id="CHEBI:30616"/>
        <dbReference type="ChEBI" id="CHEBI:61977"/>
        <dbReference type="ChEBI" id="CHEBI:456216"/>
        <dbReference type="EC" id="2.7.11.1"/>
    </reaction>
</comment>
<dbReference type="PROSITE" id="PS50011">
    <property type="entry name" value="PROTEIN_KINASE_DOM"/>
    <property type="match status" value="1"/>
</dbReference>
<evidence type="ECO:0000256" key="6">
    <source>
        <dbReference type="ARBA" id="ARBA00022840"/>
    </source>
</evidence>
<dbReference type="VEuPathDB" id="TriTrypDB:TcIL3000.11.9690"/>
<dbReference type="AlphaFoldDB" id="G0V1I1"/>
<evidence type="ECO:0000259" key="10">
    <source>
        <dbReference type="PROSITE" id="PS50011"/>
    </source>
</evidence>
<feature type="region of interest" description="Disordered" evidence="9">
    <location>
        <begin position="558"/>
        <end position="645"/>
    </location>
</feature>
<dbReference type="InterPro" id="IPR000719">
    <property type="entry name" value="Prot_kinase_dom"/>
</dbReference>
<evidence type="ECO:0000256" key="1">
    <source>
        <dbReference type="ARBA" id="ARBA00012513"/>
    </source>
</evidence>
<evidence type="ECO:0000256" key="2">
    <source>
        <dbReference type="ARBA" id="ARBA00022527"/>
    </source>
</evidence>
<proteinExistence type="predicted"/>
<dbReference type="PANTHER" id="PTHR24363:SF0">
    <property type="entry name" value="SERINE_THREONINE KINASE LIKE DOMAIN CONTAINING 1"/>
    <property type="match status" value="1"/>
</dbReference>
<evidence type="ECO:0000256" key="9">
    <source>
        <dbReference type="SAM" id="MobiDB-lite"/>
    </source>
</evidence>
<evidence type="ECO:0000256" key="7">
    <source>
        <dbReference type="ARBA" id="ARBA00047899"/>
    </source>
</evidence>
<evidence type="ECO:0000256" key="5">
    <source>
        <dbReference type="ARBA" id="ARBA00022777"/>
    </source>
</evidence>
<feature type="region of interest" description="Disordered" evidence="9">
    <location>
        <begin position="375"/>
        <end position="436"/>
    </location>
</feature>
<dbReference type="Gene3D" id="1.10.510.10">
    <property type="entry name" value="Transferase(Phosphotransferase) domain 1"/>
    <property type="match status" value="2"/>
</dbReference>
<evidence type="ECO:0000313" key="11">
    <source>
        <dbReference type="EMBL" id="CCC95502.1"/>
    </source>
</evidence>
<evidence type="ECO:0000256" key="8">
    <source>
        <dbReference type="ARBA" id="ARBA00048679"/>
    </source>
</evidence>
<dbReference type="GO" id="GO:0005524">
    <property type="term" value="F:ATP binding"/>
    <property type="evidence" value="ECO:0007669"/>
    <property type="project" value="UniProtKB-KW"/>
</dbReference>
<gene>
    <name evidence="11" type="ORF">TCIL3000_11_9690</name>
</gene>
<keyword evidence="4" id="KW-0547">Nucleotide-binding</keyword>
<dbReference type="Gene3D" id="3.30.200.20">
    <property type="entry name" value="Phosphorylase Kinase, domain 1"/>
    <property type="match status" value="1"/>
</dbReference>
<accession>G0V1I1</accession>
<feature type="domain" description="Protein kinase" evidence="10">
    <location>
        <begin position="1"/>
        <end position="269"/>
    </location>
</feature>
<dbReference type="SMART" id="SM00220">
    <property type="entry name" value="S_TKc"/>
    <property type="match status" value="1"/>
</dbReference>
<dbReference type="PANTHER" id="PTHR24363">
    <property type="entry name" value="SERINE/THREONINE PROTEIN KINASE"/>
    <property type="match status" value="1"/>
</dbReference>
<feature type="compositionally biased region" description="Polar residues" evidence="9">
    <location>
        <begin position="598"/>
        <end position="645"/>
    </location>
</feature>
<reference evidence="11" key="1">
    <citation type="journal article" date="2012" name="Proc. Natl. Acad. Sci. U.S.A.">
        <title>Antigenic diversity is generated by distinct evolutionary mechanisms in African trypanosome species.</title>
        <authorList>
            <person name="Jackson A.P."/>
            <person name="Berry A."/>
            <person name="Aslett M."/>
            <person name="Allison H.C."/>
            <person name="Burton P."/>
            <person name="Vavrova-Anderson J."/>
            <person name="Brown R."/>
            <person name="Browne H."/>
            <person name="Corton N."/>
            <person name="Hauser H."/>
            <person name="Gamble J."/>
            <person name="Gilderthorp R."/>
            <person name="Marcello L."/>
            <person name="McQuillan J."/>
            <person name="Otto T.D."/>
            <person name="Quail M.A."/>
            <person name="Sanders M.J."/>
            <person name="van Tonder A."/>
            <person name="Ginger M.L."/>
            <person name="Field M.C."/>
            <person name="Barry J.D."/>
            <person name="Hertz-Fowler C."/>
            <person name="Berriman M."/>
        </authorList>
    </citation>
    <scope>NUCLEOTIDE SEQUENCE</scope>
    <source>
        <strain evidence="11">IL3000</strain>
    </source>
</reference>
<name>G0V1I1_TRYCI</name>
<dbReference type="GO" id="GO:0004674">
    <property type="term" value="F:protein serine/threonine kinase activity"/>
    <property type="evidence" value="ECO:0007669"/>
    <property type="project" value="UniProtKB-KW"/>
</dbReference>
<organism evidence="11">
    <name type="scientific">Trypanosoma congolense (strain IL3000)</name>
    <dbReference type="NCBI Taxonomy" id="1068625"/>
    <lineage>
        <taxon>Eukaryota</taxon>
        <taxon>Discoba</taxon>
        <taxon>Euglenozoa</taxon>
        <taxon>Kinetoplastea</taxon>
        <taxon>Metakinetoplastina</taxon>
        <taxon>Trypanosomatida</taxon>
        <taxon>Trypanosomatidae</taxon>
        <taxon>Trypanosoma</taxon>
        <taxon>Nannomonas</taxon>
    </lineage>
</organism>
<protein>
    <recommendedName>
        <fullName evidence="1">non-specific serine/threonine protein kinase</fullName>
        <ecNumber evidence="1">2.7.11.1</ecNumber>
    </recommendedName>
</protein>
<keyword evidence="6" id="KW-0067">ATP-binding</keyword>
<comment type="catalytic activity">
    <reaction evidence="8">
        <text>L-seryl-[protein] + ATP = O-phospho-L-seryl-[protein] + ADP + H(+)</text>
        <dbReference type="Rhea" id="RHEA:17989"/>
        <dbReference type="Rhea" id="RHEA-COMP:9863"/>
        <dbReference type="Rhea" id="RHEA-COMP:11604"/>
        <dbReference type="ChEBI" id="CHEBI:15378"/>
        <dbReference type="ChEBI" id="CHEBI:29999"/>
        <dbReference type="ChEBI" id="CHEBI:30616"/>
        <dbReference type="ChEBI" id="CHEBI:83421"/>
        <dbReference type="ChEBI" id="CHEBI:456216"/>
        <dbReference type="EC" id="2.7.11.1"/>
    </reaction>
</comment>
<dbReference type="Pfam" id="PF07714">
    <property type="entry name" value="PK_Tyr_Ser-Thr"/>
    <property type="match status" value="1"/>
</dbReference>
<evidence type="ECO:0000256" key="3">
    <source>
        <dbReference type="ARBA" id="ARBA00022679"/>
    </source>
</evidence>
<sequence length="771" mass="86028">MLQKKVLGTNANSSTVLVKDTAAGGELRVLKRINVSSWVDSDVEKALEMYNAIAASDTPHMVKIYTAVLQNTFLSIVSSYCPGEELQEYIEEKLTGPLDEVMALQWLWNVARVVQRVHSLPLCNRLLCFYGPLLDRIFVVEGGEDVVVGLPLPRVLYFKWLAERESFGVALHHEYPPEVLRGRCYYTPASDIWQLGLVGMRLLSANTSFDHRSPAACSLITSMMNPIMKKRPTIEEVISRLQDLLREGDVRSLSMPDIPNSPTSYDRFLTPKSMLMDERTAATSQEEEFECLTTDISKLNEDHIYGAQRRAWRTRVQPSWYRRAMRQFEELQIMNSSPLVSRSRPSSPIQSGSTIFSPRGIADRKVATARDMQSESRAFRRQAVPALALGRNTKPRVTERAPNSARRVPKSYTSPNDSLAASARRPQKQDFGEKKRRLQAMEREAYAMHRVHENRMREIRQSQDDVMKHDIRRYIKQWREQSSTVKDDSISFTEQDGVAIFVPKRSPPPAKLLAPTSSRQQLAGTNGRYYRRILSEEVAPTEDAPSDAMALRGCIGPATHARSRSATLSRTPPVTPPKRTAAIYRQQRISPKVPSSRVDASTGRSATASALTPQPTTASGVNAPSSRNSGTTVYQPSDTSSTHPSITLKAAQSCTLSARGDDVNKTDAANGLKGKECVISDSLESTVNGLRGSLKGLLVDPGLYSEVMDVVDAFVVRTEVERCNPRFNTVFMHTLRKLIDDDDLLLSVVPMCAQMVSLMSLLQNSKPTHNV</sequence>
<dbReference type="EC" id="2.7.11.1" evidence="1"/>